<evidence type="ECO:0000259" key="1">
    <source>
        <dbReference type="Pfam" id="PF13154"/>
    </source>
</evidence>
<accession>A0A0N6WKS7</accession>
<evidence type="ECO:0000313" key="4">
    <source>
        <dbReference type="Proteomes" id="UP001221642"/>
    </source>
</evidence>
<dbReference type="Pfam" id="PF13154">
    <property type="entry name" value="DUF3991"/>
    <property type="match status" value="1"/>
</dbReference>
<keyword evidence="2" id="KW-0614">Plasmid</keyword>
<proteinExistence type="predicted"/>
<dbReference type="EMBL" id="KT290268">
    <property type="protein sequence ID" value="AKU62184.1"/>
    <property type="molecule type" value="Genomic_DNA"/>
</dbReference>
<gene>
    <name evidence="2" type="primary">ppd17</name>
    <name evidence="3" type="ORF">P0D81_16540</name>
</gene>
<organism evidence="2">
    <name type="scientific">Enterococcus faecalis</name>
    <name type="common">Streptococcus faecalis</name>
    <dbReference type="NCBI Taxonomy" id="1351"/>
    <lineage>
        <taxon>Bacteria</taxon>
        <taxon>Bacillati</taxon>
        <taxon>Bacillota</taxon>
        <taxon>Bacilli</taxon>
        <taxon>Lactobacillales</taxon>
        <taxon>Enterococcaceae</taxon>
        <taxon>Enterococcus</taxon>
    </lineage>
</organism>
<evidence type="ECO:0000313" key="3">
    <source>
        <dbReference type="EMBL" id="WEH24197.1"/>
    </source>
</evidence>
<reference evidence="3 4" key="2">
    <citation type="submission" date="2023-02" db="EMBL/GenBank/DDBJ databases">
        <title>Results of the 2020 Genomic Proficiency Test for the network of European Union Reference Laboratory for Antimicrobial Resistance assessing whole genome sequencing capacities.</title>
        <authorList>
            <person name="Hoffmann M."/>
            <person name="Luo Y."/>
            <person name="Sorensen L.H."/>
            <person name="Pedersen S.K."/>
            <person name="Hendriksen R.S."/>
        </authorList>
    </citation>
    <scope>NUCLEOTIDE SEQUENCE [LARGE SCALE GENOMIC DNA]</scope>
    <source>
        <strain evidence="3 4">GENOMIC22-006</strain>
        <plasmid evidence="3 4">pCFSAN126951_02</plasmid>
    </source>
</reference>
<name>A0A0N6WKS7_ENTFL</name>
<geneLocation type="plasmid" evidence="3 4">
    <name>pCFSAN126951_02</name>
</geneLocation>
<dbReference type="EMBL" id="CP119161">
    <property type="protein sequence ID" value="WEH24197.1"/>
    <property type="molecule type" value="Genomic_DNA"/>
</dbReference>
<evidence type="ECO:0000313" key="2">
    <source>
        <dbReference type="EMBL" id="AKU62184.1"/>
    </source>
</evidence>
<dbReference type="Pfam" id="PF13155">
    <property type="entry name" value="Toprim_2"/>
    <property type="match status" value="1"/>
</dbReference>
<reference evidence="2" key="1">
    <citation type="journal article" date="2015" name="Nature">
        <title>Bacteriocin production augments niche competition by enterococci in the mammalian gastrointestinal tract.</title>
        <authorList>
            <person name="Kommineni S."/>
            <person name="Bretl D.J."/>
            <person name="Lam V."/>
            <person name="Chakraborty R."/>
            <person name="Hayward M."/>
            <person name="Simpson P."/>
            <person name="Cao Y."/>
            <person name="Bousounis P."/>
            <person name="Kristich C.J."/>
            <person name="Salzman N.H."/>
        </authorList>
    </citation>
    <scope>NUCLEOTIDE SEQUENCE</scope>
    <source>
        <strain evidence="2">CK135</strain>
        <plasmid evidence="2">pPD1</plasmid>
    </source>
</reference>
<dbReference type="AlphaFoldDB" id="A0A0N6WKS7"/>
<protein>
    <submittedName>
        <fullName evidence="3">DUF3991 domain-containing protein</fullName>
    </submittedName>
    <submittedName>
        <fullName evidence="2">Ppd17</fullName>
    </submittedName>
</protein>
<geneLocation type="plasmid" evidence="2">
    <name>pPD1</name>
</geneLocation>
<dbReference type="InterPro" id="IPR025054">
    <property type="entry name" value="DUF3991"/>
</dbReference>
<sequence>MPKIPVFSKKQIAVARRTNMYEYLQARGETFEKVSSKFMQHTLHDSLRANVKTGVVNWYSQGINSYNNAIEFVMIFYQEPYEQVVTELLEYQFSQQRTKTTNQERRFSKPIQKPTPFTLEKLSKAGNYDTGTFDAQGRDYLKSRHLSEETIQEFVDKKLVSSDNRHNILFKFSEIAKGQLGIPVGADIQGTYAIPLAKRIKTTADGTMELKRKYFKGIAENSHGNRGFLFGKNVDFRSPMTLFVTEAPIESLSLYELEKDNLPANTWFLSLSGLKEETLWQTYHDLSAVLGTEEGEIVLAVNNDLPGRDFVKQVHQTYCQSETLKETANLSLRLPPMEQGDWNECLEKQKTGKLVSRQVKQKEQTKAQALWTKEQQTQRQQEVSV</sequence>
<feature type="domain" description="DUF3991" evidence="1">
    <location>
        <begin position="140"/>
        <end position="210"/>
    </location>
</feature>
<dbReference type="Gene3D" id="3.40.1360.10">
    <property type="match status" value="1"/>
</dbReference>
<dbReference type="RefSeq" id="WP_048947202.1">
    <property type="nucleotide sequence ID" value="NZ_CP041878.1"/>
</dbReference>
<dbReference type="Proteomes" id="UP001221642">
    <property type="component" value="Plasmid pCFSAN126951_02"/>
</dbReference>